<feature type="compositionally biased region" description="Basic and acidic residues" evidence="1">
    <location>
        <begin position="271"/>
        <end position="306"/>
    </location>
</feature>
<accession>A0A8R1Z1S4</accession>
<dbReference type="GO" id="GO:0007283">
    <property type="term" value="P:spermatogenesis"/>
    <property type="evidence" value="ECO:0000318"/>
    <property type="project" value="GO_Central"/>
</dbReference>
<reference evidence="3" key="1">
    <citation type="journal article" date="2008" name="Nat. Genet.">
        <title>The Pristionchus pacificus genome provides a unique perspective on nematode lifestyle and parasitism.</title>
        <authorList>
            <person name="Dieterich C."/>
            <person name="Clifton S.W."/>
            <person name="Schuster L.N."/>
            <person name="Chinwalla A."/>
            <person name="Delehaunty K."/>
            <person name="Dinkelacker I."/>
            <person name="Fulton L."/>
            <person name="Fulton R."/>
            <person name="Godfrey J."/>
            <person name="Minx P."/>
            <person name="Mitreva M."/>
            <person name="Roeseler W."/>
            <person name="Tian H."/>
            <person name="Witte H."/>
            <person name="Yang S.P."/>
            <person name="Wilson R.K."/>
            <person name="Sommer R.J."/>
        </authorList>
    </citation>
    <scope>NUCLEOTIDE SEQUENCE [LARGE SCALE GENOMIC DNA]</scope>
    <source>
        <strain evidence="3">PS312</strain>
    </source>
</reference>
<proteinExistence type="predicted"/>
<evidence type="ECO:0000313" key="2">
    <source>
        <dbReference type="EnsemblMetazoa" id="PPA43339.1"/>
    </source>
</evidence>
<feature type="region of interest" description="Disordered" evidence="1">
    <location>
        <begin position="647"/>
        <end position="705"/>
    </location>
</feature>
<dbReference type="Pfam" id="PF00567">
    <property type="entry name" value="TUDOR"/>
    <property type="match status" value="1"/>
</dbReference>
<evidence type="ECO:0000313" key="3">
    <source>
        <dbReference type="Proteomes" id="UP000005239"/>
    </source>
</evidence>
<name>A0A2A6BUW9_PRIPA</name>
<feature type="compositionally biased region" description="Basic and acidic residues" evidence="1">
    <location>
        <begin position="313"/>
        <end position="325"/>
    </location>
</feature>
<dbReference type="AlphaFoldDB" id="A0A2A6BUW9"/>
<protein>
    <submittedName>
        <fullName evidence="2">Tudor domain-containing protein</fullName>
    </submittedName>
</protein>
<feature type="compositionally biased region" description="Basic and acidic residues" evidence="1">
    <location>
        <begin position="794"/>
        <end position="808"/>
    </location>
</feature>
<feature type="compositionally biased region" description="Gly residues" evidence="1">
    <location>
        <begin position="143"/>
        <end position="160"/>
    </location>
</feature>
<feature type="region of interest" description="Disordered" evidence="1">
    <location>
        <begin position="794"/>
        <end position="828"/>
    </location>
</feature>
<feature type="compositionally biased region" description="Basic and acidic residues" evidence="1">
    <location>
        <begin position="529"/>
        <end position="546"/>
    </location>
</feature>
<sequence>MEKSDGKMKNPSLHRMKKELDEGRDGFWIMAGGMVARSFSRAAKLPFLVMAFDADTVADLIFSTLVCKPDNNELAKNYMNIVGQPFAEAKRTLGINHLNDLAKMFPDKFCIRSGSLSAIKGDEIGGVVDHMDRTVSKSKSRGSRGGGRGGRAGGTSGRGGYQGSYGAAFSTAPRGGARGIGYRGGSIRGGNSFSSDFGASSRGGFGSGGLSSSSRGGNDSFGGGGFNDSRRRDPSPPMREYTASGRGGETSYNSRCDNRGFFSNYDNFAETSRRRGSDDYDDRSYNNRRDDRYNDRYNDRGGRDRDYDDDYDNDRGRRHDGEPLKTTRTVTNEFYDDSRRGGGSSSLRGGDRDRDGYSNRDDGYRTQQQHSRWYSDEEDDWSRRRYDRDERGGRGREEYGRDRDYDDRHSSYDDRFRGGYEVEERGRDTGGERRGFPSTLQPPSDRPLFAPKPMSDEEEEARGGSYRRSGDTPPDPVRAREPCGPTDVHMPVPPGFEHLLMHQHNAPPGLGYPVSPPPGLDPVANPPRDPTRDPMKKTPSQRDHELEPEHVPIDELEQLVFSALQRQGGRDVEYDKIIGLILKHCRRDMSEVVLNEALQQHGGASPAMEKVCSRSERLEFETNDDGVDVVRLTKPFRAEAWEKYGRKDAHGPDYVSDDDETESAVSYQSARSSRAERQSVRSSQFERQSVRSATKPAPVTHSEAPAEIKQADEIWNFIRTNNYARYCSEVGGYEMSMDDVENYKPKMNKTHHYLFLSRPAYRHFFQFQFYDDKAYVYAMGECGPAAVMLDKKERAGGSERMRDERDVRAGSTVSSGHGRGGQRVDGDDAPVPRPSAYAFYFREDDPEDGREKLAPGRFKAREQVMLTTFNDFFEFYVMSLRDYEKAQQMGLDLYDDHKDMRHCDIAEWEKGFAGCHIPEGQARGYRATVAAVDLDKQQLKLFYVDFGTTVFANYLDVVPLRDSYKKYALCYRCSMEYFTEIDADDLWSARKSAKQLKNLEVTIEPLERRWEEKVLIVELTFVPPGDFSTAPRTYPTDLYRKRLAEPPLNTFSDIYR</sequence>
<dbReference type="Proteomes" id="UP000005239">
    <property type="component" value="Unassembled WGS sequence"/>
</dbReference>
<dbReference type="SUPFAM" id="SSF63748">
    <property type="entry name" value="Tudor/PWWP/MBT"/>
    <property type="match status" value="1"/>
</dbReference>
<dbReference type="PROSITE" id="PS50304">
    <property type="entry name" value="TUDOR"/>
    <property type="match status" value="1"/>
</dbReference>
<dbReference type="GO" id="GO:0043186">
    <property type="term" value="C:P granule"/>
    <property type="evidence" value="ECO:0000318"/>
    <property type="project" value="GO_Central"/>
</dbReference>
<feature type="compositionally biased region" description="Basic and acidic residues" evidence="1">
    <location>
        <begin position="381"/>
        <end position="435"/>
    </location>
</feature>
<organism evidence="2 3">
    <name type="scientific">Pristionchus pacificus</name>
    <name type="common">Parasitic nematode worm</name>
    <dbReference type="NCBI Taxonomy" id="54126"/>
    <lineage>
        <taxon>Eukaryota</taxon>
        <taxon>Metazoa</taxon>
        <taxon>Ecdysozoa</taxon>
        <taxon>Nematoda</taxon>
        <taxon>Chromadorea</taxon>
        <taxon>Rhabditida</taxon>
        <taxon>Rhabditina</taxon>
        <taxon>Diplogasteromorpha</taxon>
        <taxon>Diplogasteroidea</taxon>
        <taxon>Neodiplogasteridae</taxon>
        <taxon>Pristionchus</taxon>
    </lineage>
</organism>
<accession>A0A2A6BUW9</accession>
<feature type="region of interest" description="Disordered" evidence="1">
    <location>
        <begin position="130"/>
        <end position="160"/>
    </location>
</feature>
<feature type="compositionally biased region" description="Basic and acidic residues" evidence="1">
    <location>
        <begin position="349"/>
        <end position="364"/>
    </location>
</feature>
<feature type="region of interest" description="Disordered" evidence="1">
    <location>
        <begin position="271"/>
        <end position="546"/>
    </location>
</feature>
<feature type="compositionally biased region" description="Pro residues" evidence="1">
    <location>
        <begin position="514"/>
        <end position="528"/>
    </location>
</feature>
<reference evidence="2" key="2">
    <citation type="submission" date="2022-06" db="UniProtKB">
        <authorList>
            <consortium name="EnsemblMetazoa"/>
        </authorList>
    </citation>
    <scope>IDENTIFICATION</scope>
    <source>
        <strain evidence="2">PS312</strain>
    </source>
</reference>
<dbReference type="EnsemblMetazoa" id="PPA43339.1">
    <property type="protein sequence ID" value="PPA43339.1"/>
    <property type="gene ID" value="WBGene00281708"/>
</dbReference>
<dbReference type="InterPro" id="IPR002999">
    <property type="entry name" value="Tudor"/>
</dbReference>
<dbReference type="GO" id="GO:0030719">
    <property type="term" value="P:P granule organization"/>
    <property type="evidence" value="ECO:0000318"/>
    <property type="project" value="GO_Central"/>
</dbReference>
<dbReference type="GO" id="GO:0034587">
    <property type="term" value="P:piRNA processing"/>
    <property type="evidence" value="ECO:0000318"/>
    <property type="project" value="GO_Central"/>
</dbReference>
<gene>
    <name evidence="2" type="primary">WBGene00281708</name>
</gene>
<feature type="region of interest" description="Disordered" evidence="1">
    <location>
        <begin position="206"/>
        <end position="256"/>
    </location>
</feature>
<evidence type="ECO:0000256" key="1">
    <source>
        <dbReference type="SAM" id="MobiDB-lite"/>
    </source>
</evidence>
<keyword evidence="3" id="KW-1185">Reference proteome</keyword>